<organism evidence="2 3">
    <name type="scientific">Microvirga arabica</name>
    <dbReference type="NCBI Taxonomy" id="1128671"/>
    <lineage>
        <taxon>Bacteria</taxon>
        <taxon>Pseudomonadati</taxon>
        <taxon>Pseudomonadota</taxon>
        <taxon>Alphaproteobacteria</taxon>
        <taxon>Hyphomicrobiales</taxon>
        <taxon>Methylobacteriaceae</taxon>
        <taxon>Microvirga</taxon>
    </lineage>
</organism>
<dbReference type="Proteomes" id="UP001593940">
    <property type="component" value="Unassembled WGS sequence"/>
</dbReference>
<feature type="domain" description="RES" evidence="1">
    <location>
        <begin position="72"/>
        <end position="204"/>
    </location>
</feature>
<evidence type="ECO:0000259" key="1">
    <source>
        <dbReference type="SMART" id="SM00953"/>
    </source>
</evidence>
<dbReference type="Pfam" id="PF08808">
    <property type="entry name" value="RES"/>
    <property type="match status" value="1"/>
</dbReference>
<dbReference type="SMART" id="SM00953">
    <property type="entry name" value="RES"/>
    <property type="match status" value="1"/>
</dbReference>
<comment type="caution">
    <text evidence="2">The sequence shown here is derived from an EMBL/GenBank/DDBJ whole genome shotgun (WGS) entry which is preliminary data.</text>
</comment>
<evidence type="ECO:0000313" key="3">
    <source>
        <dbReference type="Proteomes" id="UP001593940"/>
    </source>
</evidence>
<protein>
    <submittedName>
        <fullName evidence="2">RES family NAD+ phosphorylase</fullName>
    </submittedName>
</protein>
<name>A0ABV6Y7Z2_9HYPH</name>
<evidence type="ECO:0000313" key="2">
    <source>
        <dbReference type="EMBL" id="MFC1457393.1"/>
    </source>
</evidence>
<accession>A0ABV6Y7Z2</accession>
<proteinExistence type="predicted"/>
<dbReference type="RefSeq" id="WP_203274593.1">
    <property type="nucleotide sequence ID" value="NZ_JAFBID010000072.1"/>
</dbReference>
<dbReference type="EMBL" id="JBHOMY010000030">
    <property type="protein sequence ID" value="MFC1457393.1"/>
    <property type="molecule type" value="Genomic_DNA"/>
</dbReference>
<dbReference type="InterPro" id="IPR014914">
    <property type="entry name" value="RES_dom"/>
</dbReference>
<sequence length="251" mass="28047">MSSTISTPDALRSEFRLFKGHCWRVVESQYVISTVPLVDTLDEQARLEELLDETKPPVPPACRHLHPLLYTPFRYTPRHGSRFRRAGQRDGAFYTAEHVETAIAEMAFYRVLFYAEAPEALIPPDFAEYTAFSVSIATDALLDLTERQNPALAHLSDYSASQAFADLARAAGATGLRSLSVRCPKRGAALTWLSCGVFDRPEPVTRQTWRMRLTHLGVQALCESPKLAIQFAPETMVADARTATFAWERAA</sequence>
<reference evidence="2 3" key="1">
    <citation type="submission" date="2024-09" db="EMBL/GenBank/DDBJ databases">
        <title>Nodulacao em especies de Leguminosae Basais da Amazonia e Caracterizacao dos Rizobios e Bacterias Associadas aos Nodulos.</title>
        <authorList>
            <person name="Jambeiro I.C.A."/>
            <person name="Lopes I.S."/>
            <person name="Aguiar E.R.G.R."/>
            <person name="Santos A.F.J."/>
            <person name="Dos Santos J.M.F."/>
            <person name="Gross E."/>
        </authorList>
    </citation>
    <scope>NUCLEOTIDE SEQUENCE [LARGE SCALE GENOMIC DNA]</scope>
    <source>
        <strain evidence="2 3">BRUESC1165</strain>
    </source>
</reference>
<gene>
    <name evidence="2" type="ORF">ACETIH_11845</name>
</gene>
<keyword evidence="3" id="KW-1185">Reference proteome</keyword>